<accession>A0A1F8GBW4</accession>
<name>A0A1F8GBW4_9BACT</name>
<dbReference type="Proteomes" id="UP000178227">
    <property type="component" value="Unassembled WGS sequence"/>
</dbReference>
<reference evidence="1 2" key="1">
    <citation type="journal article" date="2016" name="Nat. Commun.">
        <title>Thousands of microbial genomes shed light on interconnected biogeochemical processes in an aquifer system.</title>
        <authorList>
            <person name="Anantharaman K."/>
            <person name="Brown C.T."/>
            <person name="Hug L.A."/>
            <person name="Sharon I."/>
            <person name="Castelle C.J."/>
            <person name="Probst A.J."/>
            <person name="Thomas B.C."/>
            <person name="Singh A."/>
            <person name="Wilkins M.J."/>
            <person name="Karaoz U."/>
            <person name="Brodie E.L."/>
            <person name="Williams K.H."/>
            <person name="Hubbard S.S."/>
            <person name="Banfield J.F."/>
        </authorList>
    </citation>
    <scope>NUCLEOTIDE SEQUENCE [LARGE SCALE GENOMIC DNA]</scope>
</reference>
<comment type="caution">
    <text evidence="1">The sequence shown here is derived from an EMBL/GenBank/DDBJ whole genome shotgun (WGS) entry which is preliminary data.</text>
</comment>
<protein>
    <submittedName>
        <fullName evidence="1">Uncharacterized protein</fullName>
    </submittedName>
</protein>
<organism evidence="1 2">
    <name type="scientific">Candidatus Yanofskybacteria bacterium RIFCSPLOWO2_01_FULL_42_49</name>
    <dbReference type="NCBI Taxonomy" id="1802694"/>
    <lineage>
        <taxon>Bacteria</taxon>
        <taxon>Candidatus Yanofskyibacteriota</taxon>
    </lineage>
</organism>
<evidence type="ECO:0000313" key="2">
    <source>
        <dbReference type="Proteomes" id="UP000178227"/>
    </source>
</evidence>
<dbReference type="STRING" id="1802694.A2918_02090"/>
<proteinExistence type="predicted"/>
<gene>
    <name evidence="1" type="ORF">A2918_02090</name>
</gene>
<dbReference type="AlphaFoldDB" id="A0A1F8GBW4"/>
<dbReference type="EMBL" id="MGKI01000011">
    <property type="protein sequence ID" value="OGN22530.1"/>
    <property type="molecule type" value="Genomic_DNA"/>
</dbReference>
<evidence type="ECO:0000313" key="1">
    <source>
        <dbReference type="EMBL" id="OGN22530.1"/>
    </source>
</evidence>
<sequence length="83" mass="9854">MDKNRMAVLVEKALDGRISKKGAADLLKALWHKFWNGGLENHKEKVVLYAYTVFDFRHNSLREKRNECIKRELERQRVRTAII</sequence>